<dbReference type="OrthoDB" id="88467at2759"/>
<reference evidence="2" key="1">
    <citation type="submission" date="2022-07" db="EMBL/GenBank/DDBJ databases">
        <authorList>
            <person name="Trinca V."/>
            <person name="Uliana J.V.C."/>
            <person name="Torres T.T."/>
            <person name="Ward R.J."/>
            <person name="Monesi N."/>
        </authorList>
    </citation>
    <scope>NUCLEOTIDE SEQUENCE</scope>
    <source>
        <strain evidence="2">HSMRA1968</strain>
        <tissue evidence="2">Whole embryos</tissue>
    </source>
</reference>
<accession>A0A9Q0N5Q0</accession>
<sequence>FNLRQKGRIIQPIVSGGSSSHLEAADHPATVLLLSAAFATEVHQPPCRYNCPETEKLVCATFKGENQTFINRCQMELFNCLTRTKWQIFKKGPCDKEEQHPSDSL</sequence>
<dbReference type="CDD" id="cd00104">
    <property type="entry name" value="KAZAL_FS"/>
    <property type="match status" value="1"/>
</dbReference>
<dbReference type="InterPro" id="IPR002350">
    <property type="entry name" value="Kazal_dom"/>
</dbReference>
<evidence type="ECO:0000259" key="1">
    <source>
        <dbReference type="PROSITE" id="PS51465"/>
    </source>
</evidence>
<keyword evidence="3" id="KW-1185">Reference proteome</keyword>
<dbReference type="InterPro" id="IPR036058">
    <property type="entry name" value="Kazal_dom_sf"/>
</dbReference>
<proteinExistence type="predicted"/>
<dbReference type="PROSITE" id="PS51465">
    <property type="entry name" value="KAZAL_2"/>
    <property type="match status" value="1"/>
</dbReference>
<feature type="domain" description="Kazal-like" evidence="1">
    <location>
        <begin position="41"/>
        <end position="96"/>
    </location>
</feature>
<evidence type="ECO:0000313" key="3">
    <source>
        <dbReference type="Proteomes" id="UP001151699"/>
    </source>
</evidence>
<gene>
    <name evidence="2" type="ORF">Bhyg_08616</name>
</gene>
<dbReference type="Proteomes" id="UP001151699">
    <property type="component" value="Chromosome B"/>
</dbReference>
<evidence type="ECO:0000313" key="2">
    <source>
        <dbReference type="EMBL" id="KAJ6643652.1"/>
    </source>
</evidence>
<comment type="caution">
    <text evidence="2">The sequence shown here is derived from an EMBL/GenBank/DDBJ whole genome shotgun (WGS) entry which is preliminary data.</text>
</comment>
<name>A0A9Q0N5Q0_9DIPT</name>
<protein>
    <recommendedName>
        <fullName evidence="1">Kazal-like domain-containing protein</fullName>
    </recommendedName>
</protein>
<organism evidence="2 3">
    <name type="scientific">Pseudolycoriella hygida</name>
    <dbReference type="NCBI Taxonomy" id="35572"/>
    <lineage>
        <taxon>Eukaryota</taxon>
        <taxon>Metazoa</taxon>
        <taxon>Ecdysozoa</taxon>
        <taxon>Arthropoda</taxon>
        <taxon>Hexapoda</taxon>
        <taxon>Insecta</taxon>
        <taxon>Pterygota</taxon>
        <taxon>Neoptera</taxon>
        <taxon>Endopterygota</taxon>
        <taxon>Diptera</taxon>
        <taxon>Nematocera</taxon>
        <taxon>Sciaroidea</taxon>
        <taxon>Sciaridae</taxon>
        <taxon>Pseudolycoriella</taxon>
    </lineage>
</organism>
<dbReference type="EMBL" id="WJQU01000002">
    <property type="protein sequence ID" value="KAJ6643652.1"/>
    <property type="molecule type" value="Genomic_DNA"/>
</dbReference>
<dbReference type="Pfam" id="PF07648">
    <property type="entry name" value="Kazal_2"/>
    <property type="match status" value="1"/>
</dbReference>
<dbReference type="Gene3D" id="3.30.60.30">
    <property type="match status" value="1"/>
</dbReference>
<feature type="non-terminal residue" evidence="2">
    <location>
        <position position="105"/>
    </location>
</feature>
<dbReference type="AlphaFoldDB" id="A0A9Q0N5Q0"/>
<dbReference type="SUPFAM" id="SSF100895">
    <property type="entry name" value="Kazal-type serine protease inhibitors"/>
    <property type="match status" value="1"/>
</dbReference>